<feature type="coiled-coil region" evidence="5">
    <location>
        <begin position="101"/>
        <end position="142"/>
    </location>
</feature>
<name>A0A815I859_ADIRI</name>
<dbReference type="InterPro" id="IPR011042">
    <property type="entry name" value="6-blade_b-propeller_TolB-like"/>
</dbReference>
<keyword evidence="7" id="KW-1185">Reference proteome</keyword>
<dbReference type="SUPFAM" id="SSF63829">
    <property type="entry name" value="Calcium-dependent phosphotriesterase"/>
    <property type="match status" value="1"/>
</dbReference>
<organism evidence="6 7">
    <name type="scientific">Adineta ricciae</name>
    <name type="common">Rotifer</name>
    <dbReference type="NCBI Taxonomy" id="249248"/>
    <lineage>
        <taxon>Eukaryota</taxon>
        <taxon>Metazoa</taxon>
        <taxon>Spiralia</taxon>
        <taxon>Gnathifera</taxon>
        <taxon>Rotifera</taxon>
        <taxon>Eurotatoria</taxon>
        <taxon>Bdelloidea</taxon>
        <taxon>Adinetida</taxon>
        <taxon>Adinetidae</taxon>
        <taxon>Adineta</taxon>
    </lineage>
</organism>
<dbReference type="SUPFAM" id="SSF101898">
    <property type="entry name" value="NHL repeat"/>
    <property type="match status" value="1"/>
</dbReference>
<dbReference type="InterPro" id="IPR001258">
    <property type="entry name" value="NHL_repeat"/>
</dbReference>
<dbReference type="Gene3D" id="2.120.10.30">
    <property type="entry name" value="TolB, C-terminal domain"/>
    <property type="match status" value="2"/>
</dbReference>
<keyword evidence="2" id="KW-0677">Repeat</keyword>
<accession>A0A815I859</accession>
<dbReference type="EMBL" id="CAJNOR010002965">
    <property type="protein sequence ID" value="CAF1362398.1"/>
    <property type="molecule type" value="Genomic_DNA"/>
</dbReference>
<keyword evidence="3" id="KW-0325">Glycoprotein</keyword>
<evidence type="ECO:0000256" key="3">
    <source>
        <dbReference type="ARBA" id="ARBA00023180"/>
    </source>
</evidence>
<dbReference type="PANTHER" id="PTHR10680">
    <property type="entry name" value="PEPTIDYL-GLYCINE ALPHA-AMIDATING MONOOXYGENASE"/>
    <property type="match status" value="1"/>
</dbReference>
<evidence type="ECO:0000313" key="6">
    <source>
        <dbReference type="EMBL" id="CAF1362398.1"/>
    </source>
</evidence>
<feature type="repeat" description="NHL" evidence="4">
    <location>
        <begin position="423"/>
        <end position="464"/>
    </location>
</feature>
<evidence type="ECO:0000313" key="7">
    <source>
        <dbReference type="Proteomes" id="UP000663828"/>
    </source>
</evidence>
<sequence length="488" mass="56211">MSMPNNKTLCCACNKPKITYSCKGCLQEFCSTHLSAHRETLNGELNGIIDNCNRLNEIMIQQNQNQSSLQQIDLWEVSSIEKIQQMAEECRKVIEETDIFMQHLRRNFHQLTNELTQVREENEFNEMNLNYLRNELRKMTEEFYNLAKVFWEEDSSSFVNKISVETLQKTKHSKWKRYGYSVAGGNKQGNHLNQFAGPHKIVLDIDKNIYVVDYWNHRVVRWKPNATEGEIVTNGSKDGNEMKQLNFPTDVSVNEENHSVIIADRGNRRIVELLEQNYKVLFENIDCASLIMDSRGSFYISDCEKNEVRRWKIGEEQGVLVAGGNGCGDQLNQLHFPGYIFLDKHDCLYISDGQNHRVMKWQQHATEGTIVAGGNGNGNRLDQLSLPAGIFVDDWNRIYIADCGNHRIMRWCEGQKEGQIILGGNGCGKGSDQLHCPNDIALDSDGNLYVADWKNNRIQRYDLVLDFIHCFYSLTYKSEVFQTLHLSV</sequence>
<dbReference type="CDD" id="cd05819">
    <property type="entry name" value="NHL"/>
    <property type="match status" value="1"/>
</dbReference>
<dbReference type="GO" id="GO:0005576">
    <property type="term" value="C:extracellular region"/>
    <property type="evidence" value="ECO:0007669"/>
    <property type="project" value="TreeGrafter"/>
</dbReference>
<comment type="caution">
    <text evidence="6">The sequence shown here is derived from an EMBL/GenBank/DDBJ whole genome shotgun (WGS) entry which is preliminary data.</text>
</comment>
<evidence type="ECO:0000256" key="2">
    <source>
        <dbReference type="ARBA" id="ARBA00022737"/>
    </source>
</evidence>
<dbReference type="Proteomes" id="UP000663828">
    <property type="component" value="Unassembled WGS sequence"/>
</dbReference>
<keyword evidence="1" id="KW-0732">Signal</keyword>
<keyword evidence="5" id="KW-0175">Coiled coil</keyword>
<dbReference type="PANTHER" id="PTHR10680:SF14">
    <property type="entry name" value="PEPTIDYL-GLYCINE ALPHA-AMIDATING MONOOXYGENASE"/>
    <property type="match status" value="1"/>
</dbReference>
<evidence type="ECO:0000256" key="4">
    <source>
        <dbReference type="PROSITE-ProRule" id="PRU00504"/>
    </source>
</evidence>
<proteinExistence type="predicted"/>
<dbReference type="Gene3D" id="2.40.10.500">
    <property type="match status" value="1"/>
</dbReference>
<evidence type="ECO:0000256" key="1">
    <source>
        <dbReference type="ARBA" id="ARBA00022729"/>
    </source>
</evidence>
<dbReference type="PROSITE" id="PS51125">
    <property type="entry name" value="NHL"/>
    <property type="match status" value="1"/>
</dbReference>
<gene>
    <name evidence="6" type="ORF">XAT740_LOCUS32088</name>
</gene>
<protein>
    <submittedName>
        <fullName evidence="6">Uncharacterized protein</fullName>
    </submittedName>
</protein>
<dbReference type="AlphaFoldDB" id="A0A815I859"/>
<dbReference type="Pfam" id="PF01436">
    <property type="entry name" value="NHL"/>
    <property type="match status" value="2"/>
</dbReference>
<evidence type="ECO:0000256" key="5">
    <source>
        <dbReference type="SAM" id="Coils"/>
    </source>
</evidence>
<reference evidence="6" key="1">
    <citation type="submission" date="2021-02" db="EMBL/GenBank/DDBJ databases">
        <authorList>
            <person name="Nowell W R."/>
        </authorList>
    </citation>
    <scope>NUCLEOTIDE SEQUENCE</scope>
</reference>